<keyword evidence="4" id="KW-0963">Cytoplasm</keyword>
<dbReference type="Pfam" id="PF00612">
    <property type="entry name" value="IQ"/>
    <property type="match status" value="4"/>
</dbReference>
<keyword evidence="13" id="KW-0175">Coiled coil</keyword>
<dbReference type="GO" id="GO:0071944">
    <property type="term" value="C:cell periphery"/>
    <property type="evidence" value="ECO:0007669"/>
    <property type="project" value="UniProtKB-ARBA"/>
</dbReference>
<evidence type="ECO:0000256" key="10">
    <source>
        <dbReference type="ARBA" id="ARBA00023203"/>
    </source>
</evidence>
<dbReference type="InterPro" id="IPR000857">
    <property type="entry name" value="MyTH4_dom"/>
</dbReference>
<dbReference type="OrthoDB" id="6108017at2759"/>
<comment type="similarity">
    <text evidence="2 12">Belongs to the TRAFAC class myosin-kinesin ATPase superfamily. Myosin family.</text>
</comment>
<dbReference type="SMART" id="SM00295">
    <property type="entry name" value="B41"/>
    <property type="match status" value="1"/>
</dbReference>
<keyword evidence="10 12" id="KW-0009">Actin-binding</keyword>
<dbReference type="InterPro" id="IPR011993">
    <property type="entry name" value="PH-like_dom_sf"/>
</dbReference>
<dbReference type="GO" id="GO:0005737">
    <property type="term" value="C:cytoplasm"/>
    <property type="evidence" value="ECO:0007669"/>
    <property type="project" value="UniProtKB-SubCell"/>
</dbReference>
<protein>
    <submittedName>
        <fullName evidence="18">Myosin-VIIa</fullName>
    </submittedName>
</protein>
<dbReference type="InterPro" id="IPR000299">
    <property type="entry name" value="FERM_domain"/>
</dbReference>
<dbReference type="Gene3D" id="3.10.20.90">
    <property type="entry name" value="Phosphatidylinositol 3-kinase Catalytic Subunit, Chain A, domain 1"/>
    <property type="match status" value="1"/>
</dbReference>
<keyword evidence="3 11" id="KW-0728">SH3 domain</keyword>
<dbReference type="Gene3D" id="3.40.850.10">
    <property type="entry name" value="Kinesin motor domain"/>
    <property type="match status" value="2"/>
</dbReference>
<feature type="coiled-coil region" evidence="13">
    <location>
        <begin position="740"/>
        <end position="768"/>
    </location>
</feature>
<dbReference type="InterPro" id="IPR036028">
    <property type="entry name" value="SH3-like_dom_sf"/>
</dbReference>
<dbReference type="GO" id="GO:0003779">
    <property type="term" value="F:actin binding"/>
    <property type="evidence" value="ECO:0007669"/>
    <property type="project" value="UniProtKB-KW"/>
</dbReference>
<dbReference type="PRINTS" id="PR00193">
    <property type="entry name" value="MYOSINHEAVY"/>
</dbReference>
<keyword evidence="5" id="KW-0677">Repeat</keyword>
<feature type="domain" description="Myosin motor" evidence="17">
    <location>
        <begin position="61"/>
        <end position="591"/>
    </location>
</feature>
<reference evidence="18 19" key="1">
    <citation type="journal article" date="2019" name="PLoS Biol.">
        <title>Sex chromosomes control vertical transmission of feminizing Wolbachia symbionts in an isopod.</title>
        <authorList>
            <person name="Becking T."/>
            <person name="Chebbi M.A."/>
            <person name="Giraud I."/>
            <person name="Moumen B."/>
            <person name="Laverre T."/>
            <person name="Caubet Y."/>
            <person name="Peccoud J."/>
            <person name="Gilbert C."/>
            <person name="Cordaux R."/>
        </authorList>
    </citation>
    <scope>NUCLEOTIDE SEQUENCE [LARGE SCALE GENOMIC DNA]</scope>
    <source>
        <strain evidence="18">ANa2</strain>
        <tissue evidence="18">Whole body excluding digestive tract and cuticle</tissue>
    </source>
</reference>
<dbReference type="PANTHER" id="PTHR22692:SF33">
    <property type="entry name" value="MYOSIN"/>
    <property type="match status" value="1"/>
</dbReference>
<dbReference type="InterPro" id="IPR057130">
    <property type="entry name" value="Myosin_VII_N"/>
</dbReference>
<dbReference type="Gene3D" id="1.20.58.530">
    <property type="match status" value="1"/>
</dbReference>
<dbReference type="Proteomes" id="UP000326759">
    <property type="component" value="Unassembled WGS sequence"/>
</dbReference>
<dbReference type="InterPro" id="IPR001609">
    <property type="entry name" value="Myosin_head_motor_dom-like"/>
</dbReference>
<evidence type="ECO:0000256" key="6">
    <source>
        <dbReference type="ARBA" id="ARBA00022741"/>
    </source>
</evidence>
<dbReference type="Gene3D" id="1.25.40.530">
    <property type="entry name" value="MyTH4 domain"/>
    <property type="match status" value="1"/>
</dbReference>
<dbReference type="SUPFAM" id="SSF47031">
    <property type="entry name" value="Second domain of FERM"/>
    <property type="match status" value="1"/>
</dbReference>
<dbReference type="SMART" id="SM00242">
    <property type="entry name" value="MYSc"/>
    <property type="match status" value="1"/>
</dbReference>
<evidence type="ECO:0000256" key="13">
    <source>
        <dbReference type="SAM" id="Coils"/>
    </source>
</evidence>
<dbReference type="InterPro" id="IPR029071">
    <property type="entry name" value="Ubiquitin-like_domsf"/>
</dbReference>
<dbReference type="Pfam" id="PF24123">
    <property type="entry name" value="Myosin_VII_N"/>
    <property type="match status" value="1"/>
</dbReference>
<organism evidence="18 19">
    <name type="scientific">Armadillidium nasatum</name>
    <dbReference type="NCBI Taxonomy" id="96803"/>
    <lineage>
        <taxon>Eukaryota</taxon>
        <taxon>Metazoa</taxon>
        <taxon>Ecdysozoa</taxon>
        <taxon>Arthropoda</taxon>
        <taxon>Crustacea</taxon>
        <taxon>Multicrustacea</taxon>
        <taxon>Malacostraca</taxon>
        <taxon>Eumalacostraca</taxon>
        <taxon>Peracarida</taxon>
        <taxon>Isopoda</taxon>
        <taxon>Oniscidea</taxon>
        <taxon>Crinocheta</taxon>
        <taxon>Armadillidiidae</taxon>
        <taxon>Armadillidium</taxon>
    </lineage>
</organism>
<dbReference type="Gene3D" id="2.30.30.40">
    <property type="entry name" value="SH3 Domains"/>
    <property type="match status" value="1"/>
</dbReference>
<keyword evidence="9 12" id="KW-0505">Motor protein</keyword>
<feature type="domain" description="FERM" evidence="16">
    <location>
        <begin position="1021"/>
        <end position="1389"/>
    </location>
</feature>
<dbReference type="PROSITE" id="PS50057">
    <property type="entry name" value="FERM_3"/>
    <property type="match status" value="1"/>
</dbReference>
<dbReference type="PROSITE" id="PS50096">
    <property type="entry name" value="IQ"/>
    <property type="match status" value="4"/>
</dbReference>
<dbReference type="InterPro" id="IPR014352">
    <property type="entry name" value="FERM/acyl-CoA-bd_prot_sf"/>
</dbReference>
<keyword evidence="6 12" id="KW-0547">Nucleotide-binding</keyword>
<evidence type="ECO:0000259" key="16">
    <source>
        <dbReference type="PROSITE" id="PS50057"/>
    </source>
</evidence>
<dbReference type="Pfam" id="PF21989">
    <property type="entry name" value="RA_2"/>
    <property type="match status" value="1"/>
</dbReference>
<dbReference type="Pfam" id="PF21998">
    <property type="entry name" value="FERM_C1_MyoVII"/>
    <property type="match status" value="1"/>
</dbReference>
<evidence type="ECO:0000256" key="2">
    <source>
        <dbReference type="ARBA" id="ARBA00008314"/>
    </source>
</evidence>
<accession>A0A5N5TPK4</accession>
<dbReference type="Gene3D" id="1.20.5.190">
    <property type="match status" value="2"/>
</dbReference>
<dbReference type="CDD" id="cd01381">
    <property type="entry name" value="MYSc_Myo7"/>
    <property type="match status" value="1"/>
</dbReference>
<dbReference type="SUPFAM" id="SSF54236">
    <property type="entry name" value="Ubiquitin-like"/>
    <property type="match status" value="1"/>
</dbReference>
<feature type="binding site" evidence="12">
    <location>
        <begin position="123"/>
        <end position="130"/>
    </location>
    <ligand>
        <name>ATP</name>
        <dbReference type="ChEBI" id="CHEBI:30616"/>
    </ligand>
</feature>
<evidence type="ECO:0000256" key="14">
    <source>
        <dbReference type="SAM" id="MobiDB-lite"/>
    </source>
</evidence>
<dbReference type="InterPro" id="IPR035963">
    <property type="entry name" value="FERM_2"/>
</dbReference>
<dbReference type="InterPro" id="IPR000048">
    <property type="entry name" value="IQ_motif_EF-hand-BS"/>
</dbReference>
<keyword evidence="8 12" id="KW-0518">Myosin</keyword>
<evidence type="ECO:0000256" key="3">
    <source>
        <dbReference type="ARBA" id="ARBA00022443"/>
    </source>
</evidence>
<feature type="domain" description="SH3" evidence="15">
    <location>
        <begin position="1231"/>
        <end position="1298"/>
    </location>
</feature>
<dbReference type="SMART" id="SM00015">
    <property type="entry name" value="IQ"/>
    <property type="match status" value="4"/>
</dbReference>
<evidence type="ECO:0000256" key="11">
    <source>
        <dbReference type="PROSITE-ProRule" id="PRU00192"/>
    </source>
</evidence>
<evidence type="ECO:0000256" key="4">
    <source>
        <dbReference type="ARBA" id="ARBA00022490"/>
    </source>
</evidence>
<feature type="region of interest" description="Actin-binding" evidence="12">
    <location>
        <begin position="470"/>
        <end position="492"/>
    </location>
</feature>
<dbReference type="Gene3D" id="2.30.29.30">
    <property type="entry name" value="Pleckstrin-homology domain (PH domain)/Phosphotyrosine-binding domain (PTB)"/>
    <property type="match status" value="1"/>
</dbReference>
<dbReference type="GO" id="GO:0003774">
    <property type="term" value="F:cytoskeletal motor activity"/>
    <property type="evidence" value="ECO:0007669"/>
    <property type="project" value="UniProtKB-UniRule"/>
</dbReference>
<dbReference type="InterPro" id="IPR041793">
    <property type="entry name" value="MyoVII_FERM_C1"/>
</dbReference>
<dbReference type="GO" id="GO:0048731">
    <property type="term" value="P:system development"/>
    <property type="evidence" value="ECO:0007669"/>
    <property type="project" value="UniProtKB-ARBA"/>
</dbReference>
<dbReference type="EMBL" id="SEYY01000085">
    <property type="protein sequence ID" value="KAB7508052.1"/>
    <property type="molecule type" value="Genomic_DNA"/>
</dbReference>
<feature type="non-terminal residue" evidence="18">
    <location>
        <position position="1423"/>
    </location>
</feature>
<dbReference type="Gene3D" id="1.20.80.10">
    <property type="match status" value="1"/>
</dbReference>
<proteinExistence type="inferred from homology"/>
<evidence type="ECO:0000313" key="19">
    <source>
        <dbReference type="Proteomes" id="UP000326759"/>
    </source>
</evidence>
<evidence type="ECO:0000256" key="1">
    <source>
        <dbReference type="ARBA" id="ARBA00004496"/>
    </source>
</evidence>
<evidence type="ECO:0000256" key="12">
    <source>
        <dbReference type="PROSITE-ProRule" id="PRU00782"/>
    </source>
</evidence>
<dbReference type="InterPro" id="IPR038185">
    <property type="entry name" value="MyTH4_dom_sf"/>
</dbReference>
<evidence type="ECO:0000256" key="7">
    <source>
        <dbReference type="ARBA" id="ARBA00022840"/>
    </source>
</evidence>
<dbReference type="PANTHER" id="PTHR22692">
    <property type="entry name" value="MYOSIN VII, XV"/>
    <property type="match status" value="1"/>
</dbReference>
<dbReference type="GO" id="GO:0009887">
    <property type="term" value="P:animal organ morphogenesis"/>
    <property type="evidence" value="ECO:0007669"/>
    <property type="project" value="UniProtKB-ARBA"/>
</dbReference>
<evidence type="ECO:0000259" key="15">
    <source>
        <dbReference type="PROSITE" id="PS50002"/>
    </source>
</evidence>
<dbReference type="InterPro" id="IPR027417">
    <property type="entry name" value="P-loop_NTPase"/>
</dbReference>
<evidence type="ECO:0000259" key="17">
    <source>
        <dbReference type="PROSITE" id="PS51456"/>
    </source>
</evidence>
<sequence>MDHQPMDNNLSINEECGDATRSGDYIWIEPVSRREFDVAIGARVVSAEGRRIQVSDDDGTTYTGSILVAVNPYQILPIYTGDQIKLYRGKKIGELPPHIFAIGDSCYNNMKRFNQDQCIVISGESGAGKTESTKLILQYLAAISGKHSWIEQQILEANPILEAFGNAKTIRNDNSSRFGKYIDIHFNAEGVIEGARIEQYLLEKSRLVSQGGDERNYHIFYCMLAGMTREEKQKLELTEASHYKYLIGVNNLDATEIPDTTSLIRVARFLGLEPKNLKEALTKKTIFAQGETVVSTLSHSQAMDVRDAFVKGIYGRLFIWIVSKVNSAIYKPKSTNRTSIGVLDIFGFENFKFCINYANENLQQFFVKHIFKLEQEEYNSENINWQHIEFVDNQDTLDLIAGTDQTMLQKLHKQHGFLDKNRDTFNADLLQLIHNTSNKFLQHLFIEDIGMGSETRKRAPTLSAQFKKSLDSLMKTLSSCQPFFIRCIKPNEFKKPMMFDRELCCRQLRYSGMMETIRIRRAGYPIRHTFREFVERYRFLIHGCPPAHKVDCRSATSKICQHVLGRSDYQLGHTKVFLKDAHDLFLEQERDRVLTMKITILQRCVRGWYYRKRFKKMKESAIVIQKYYRAHAQKQRYKAMRVGYMRLQAVIRSRVVSHRFRHLRGHVVSLQARCRGYLVRRELHRQMWAATKIQAHVRGMIARRHYRKLKSRNEYARLKFEEEKALRKQMDKKKAKEIAERNYRERMIRMEREEEMQERKEKEIMERKKMRVIEAERQRDEPVDDSKLVEQMFDFLPDNASETQAPPSAFKDLPAPRGAISGEDVITGIPRTTTEHDEDLSEYTFQKYAGTYFQGNVNHQYSRKQLKQPLLALQTQGDQLAALALWVTILRFMGDMAEPKYHMMDRDTTSVMSKVSATLGRNFIKSKEFQEAQLMGMDPVMYMSQKNRSIRHKLVSLTLKRKNKLGDDVRRKLQEDEYTAESYSSWLDSRPTSNLEKLHFIIGHGILRAELRHATKSKKPLLLPITFMDGNTKTLYADSATTARELCNQLSDKIGLKDQFGFSLYIALFDKYAKEQGAQERNAPWRLFFRKEIFSPWHDPTEDSVATNLIYQQVVRGVKFGEYRCDKDDDLSMIAAQQYYIEFGTEWGRLVVTSYQKSYYVKDRVPALRVKGRRSELRQIKMAAIIFTVLLELSFPEITTVSCNKTEKIYSQTFTLSTVRGEEFTFQSPNSEDIRDLVVYFLEGENSSFLSFLKGDLIILEEDSTGETVMNSGWCIGNCERTTDRGDFPAETVYVLPTLIKPPSDILYYYIINFINNLKLNDYLLVFLSQLSFEIVHFVYSCFKTINCDIPRGRYFFLGLHIVYIRNFSSLYFLVDVLIFFENLLTRTEDHLHTLSFSLCDKKKNKKKKKNELITALKYVFFI</sequence>
<keyword evidence="7 12" id="KW-0067">ATP-binding</keyword>
<dbReference type="InterPro" id="IPR036961">
    <property type="entry name" value="Kinesin_motor_dom_sf"/>
</dbReference>
<dbReference type="InterPro" id="IPR019749">
    <property type="entry name" value="Band_41_domain"/>
</dbReference>
<dbReference type="InterPro" id="IPR001452">
    <property type="entry name" value="SH3_domain"/>
</dbReference>
<gene>
    <name evidence="18" type="primary">ck</name>
    <name evidence="18" type="ORF">Anas_01778</name>
</gene>
<dbReference type="InterPro" id="IPR051567">
    <property type="entry name" value="Unconventional_Myosin_ATPase"/>
</dbReference>
<feature type="region of interest" description="Disordered" evidence="14">
    <location>
        <begin position="800"/>
        <end position="823"/>
    </location>
</feature>
<dbReference type="GO" id="GO:0005524">
    <property type="term" value="F:ATP binding"/>
    <property type="evidence" value="ECO:0007669"/>
    <property type="project" value="UniProtKB-UniRule"/>
</dbReference>
<dbReference type="SUPFAM" id="SSF50044">
    <property type="entry name" value="SH3-domain"/>
    <property type="match status" value="1"/>
</dbReference>
<dbReference type="SMART" id="SM00139">
    <property type="entry name" value="MyTH4"/>
    <property type="match status" value="1"/>
</dbReference>
<dbReference type="InterPro" id="IPR019748">
    <property type="entry name" value="FERM_central"/>
</dbReference>
<evidence type="ECO:0000313" key="18">
    <source>
        <dbReference type="EMBL" id="KAB7508052.1"/>
    </source>
</evidence>
<dbReference type="Gene3D" id="6.20.240.20">
    <property type="match status" value="1"/>
</dbReference>
<evidence type="ECO:0000256" key="8">
    <source>
        <dbReference type="ARBA" id="ARBA00023123"/>
    </source>
</evidence>
<dbReference type="SUPFAM" id="SSF52540">
    <property type="entry name" value="P-loop containing nucleoside triphosphate hydrolases"/>
    <property type="match status" value="2"/>
</dbReference>
<dbReference type="PROSITE" id="PS50002">
    <property type="entry name" value="SH3"/>
    <property type="match status" value="1"/>
</dbReference>
<dbReference type="CDD" id="cd14473">
    <property type="entry name" value="FERM_B-lobe"/>
    <property type="match status" value="1"/>
</dbReference>
<evidence type="ECO:0000256" key="5">
    <source>
        <dbReference type="ARBA" id="ARBA00022737"/>
    </source>
</evidence>
<dbReference type="Pfam" id="PF00063">
    <property type="entry name" value="Myosin_head"/>
    <property type="match status" value="2"/>
</dbReference>
<comment type="subcellular location">
    <subcellularLocation>
        <location evidence="1">Cytoplasm</location>
    </subcellularLocation>
</comment>
<dbReference type="InterPro" id="IPR036106">
    <property type="entry name" value="MYSc_Myo7"/>
</dbReference>
<keyword evidence="19" id="KW-1185">Reference proteome</keyword>
<evidence type="ECO:0000256" key="9">
    <source>
        <dbReference type="ARBA" id="ARBA00023175"/>
    </source>
</evidence>
<comment type="caution">
    <text evidence="18">The sequence shown here is derived from an EMBL/GenBank/DDBJ whole genome shotgun (WGS) entry which is preliminary data.</text>
</comment>
<name>A0A5N5TPK4_9CRUS</name>
<dbReference type="GO" id="GO:0016459">
    <property type="term" value="C:myosin complex"/>
    <property type="evidence" value="ECO:0007669"/>
    <property type="project" value="UniProtKB-KW"/>
</dbReference>
<dbReference type="CDD" id="cd17092">
    <property type="entry name" value="FERM1_F1_Myosin-VII"/>
    <property type="match status" value="1"/>
</dbReference>
<dbReference type="PROSITE" id="PS51456">
    <property type="entry name" value="MYOSIN_MOTOR"/>
    <property type="match status" value="1"/>
</dbReference>